<protein>
    <submittedName>
        <fullName evidence="1">Uncharacterized protein</fullName>
    </submittedName>
</protein>
<evidence type="ECO:0000313" key="2">
    <source>
        <dbReference type="EMBL" id="KAG6673084.1"/>
    </source>
</evidence>
<dbReference type="Proteomes" id="UP000811246">
    <property type="component" value="Chromosome 16"/>
</dbReference>
<organism evidence="1 3">
    <name type="scientific">Carya illinoinensis</name>
    <name type="common">Pecan</name>
    <dbReference type="NCBI Taxonomy" id="32201"/>
    <lineage>
        <taxon>Eukaryota</taxon>
        <taxon>Viridiplantae</taxon>
        <taxon>Streptophyta</taxon>
        <taxon>Embryophyta</taxon>
        <taxon>Tracheophyta</taxon>
        <taxon>Spermatophyta</taxon>
        <taxon>Magnoliopsida</taxon>
        <taxon>eudicotyledons</taxon>
        <taxon>Gunneridae</taxon>
        <taxon>Pentapetalae</taxon>
        <taxon>rosids</taxon>
        <taxon>fabids</taxon>
        <taxon>Fagales</taxon>
        <taxon>Juglandaceae</taxon>
        <taxon>Carya</taxon>
    </lineage>
</organism>
<keyword evidence="3" id="KW-1185">Reference proteome</keyword>
<evidence type="ECO:0000313" key="1">
    <source>
        <dbReference type="EMBL" id="KAG6625442.1"/>
    </source>
</evidence>
<dbReference type="AlphaFoldDB" id="A0A8T1N5X2"/>
<accession>A0A8T1N5X2</accession>
<reference evidence="2" key="2">
    <citation type="submission" date="2021-01" db="EMBL/GenBank/DDBJ databases">
        <authorList>
            <person name="Lovell J.T."/>
            <person name="Bentley N."/>
            <person name="Bhattarai G."/>
            <person name="Jenkins J.W."/>
            <person name="Sreedasyam A."/>
            <person name="Alarcon Y."/>
            <person name="Bock C."/>
            <person name="Boston L."/>
            <person name="Carlson J."/>
            <person name="Cervantes K."/>
            <person name="Clermont K."/>
            <person name="Krom N."/>
            <person name="Kubenka K."/>
            <person name="Mamidi S."/>
            <person name="Mattison C."/>
            <person name="Monteros M."/>
            <person name="Pisani C."/>
            <person name="Plott C."/>
            <person name="Rajasekar S."/>
            <person name="Rhein H.S."/>
            <person name="Rohla C."/>
            <person name="Song M."/>
            <person name="Hilaire R.S."/>
            <person name="Shu S."/>
            <person name="Wells L."/>
            <person name="Wang X."/>
            <person name="Webber J."/>
            <person name="Heerema R.J."/>
            <person name="Klein P."/>
            <person name="Conner P."/>
            <person name="Grauke L."/>
            <person name="Grimwood J."/>
            <person name="Schmutz J."/>
            <person name="Randall J.J."/>
        </authorList>
    </citation>
    <scope>NUCLEOTIDE SEQUENCE</scope>
    <source>
        <tissue evidence="2">Leaf</tissue>
    </source>
</reference>
<comment type="caution">
    <text evidence="1">The sequence shown here is derived from an EMBL/GenBank/DDBJ whole genome shotgun (WGS) entry which is preliminary data.</text>
</comment>
<name>A0A8T1N5X2_CARIL</name>
<dbReference type="Proteomes" id="UP000811609">
    <property type="component" value="Chromosome 16"/>
</dbReference>
<sequence length="75" mass="8637">MRLTLWFLLGGLCVFVLFHASYCRIIIEIDQRSRSQGQQLYCRDQCRINGREVTNILGKPRPTLPPPVGVKPRNP</sequence>
<evidence type="ECO:0000313" key="3">
    <source>
        <dbReference type="Proteomes" id="UP000811609"/>
    </source>
</evidence>
<proteinExistence type="predicted"/>
<reference evidence="1" key="1">
    <citation type="submission" date="2020-12" db="EMBL/GenBank/DDBJ databases">
        <title>WGS assembly of Carya illinoinensis cv. Pawnee.</title>
        <authorList>
            <person name="Platts A."/>
            <person name="Shu S."/>
            <person name="Wright S."/>
            <person name="Barry K."/>
            <person name="Edger P."/>
            <person name="Pires J.C."/>
            <person name="Schmutz J."/>
        </authorList>
    </citation>
    <scope>NUCLEOTIDE SEQUENCE</scope>
    <source>
        <tissue evidence="1">Leaf</tissue>
    </source>
</reference>
<dbReference type="EMBL" id="CM031840">
    <property type="protein sequence ID" value="KAG6673084.1"/>
    <property type="molecule type" value="Genomic_DNA"/>
</dbReference>
<dbReference type="EMBL" id="CM031824">
    <property type="protein sequence ID" value="KAG6625442.1"/>
    <property type="molecule type" value="Genomic_DNA"/>
</dbReference>
<gene>
    <name evidence="1" type="ORF">CIPAW_16G097100</name>
    <name evidence="2" type="ORF">I3842_16G093800</name>
</gene>